<comment type="caution">
    <text evidence="11">The sequence shown here is derived from an EMBL/GenBank/DDBJ whole genome shotgun (WGS) entry which is preliminary data.</text>
</comment>
<gene>
    <name evidence="11" type="ORF">R3I93_005403</name>
</gene>
<feature type="chain" id="PRO_5042816842" description="Nuclear envelope integral membrane protein 2" evidence="10">
    <location>
        <begin position="24"/>
        <end position="479"/>
    </location>
</feature>
<feature type="signal peptide" evidence="10">
    <location>
        <begin position="1"/>
        <end position="23"/>
    </location>
</feature>
<evidence type="ECO:0000256" key="7">
    <source>
        <dbReference type="ARBA" id="ARBA00023242"/>
    </source>
</evidence>
<evidence type="ECO:0000256" key="4">
    <source>
        <dbReference type="ARBA" id="ARBA00022729"/>
    </source>
</evidence>
<dbReference type="Pfam" id="PF10225">
    <property type="entry name" value="NEMP"/>
    <property type="match status" value="1"/>
</dbReference>
<dbReference type="PANTHER" id="PTHR13598">
    <property type="entry name" value="AT07567P-RELATED"/>
    <property type="match status" value="1"/>
</dbReference>
<keyword evidence="7" id="KW-0539">Nucleus</keyword>
<evidence type="ECO:0000256" key="3">
    <source>
        <dbReference type="ARBA" id="ARBA00022692"/>
    </source>
</evidence>
<evidence type="ECO:0000256" key="1">
    <source>
        <dbReference type="ARBA" id="ARBA00004575"/>
    </source>
</evidence>
<evidence type="ECO:0000256" key="6">
    <source>
        <dbReference type="ARBA" id="ARBA00023136"/>
    </source>
</evidence>
<keyword evidence="4 10" id="KW-0732">Signal</keyword>
<evidence type="ECO:0000313" key="12">
    <source>
        <dbReference type="Proteomes" id="UP001364617"/>
    </source>
</evidence>
<feature type="transmembrane region" description="Helical" evidence="9">
    <location>
        <begin position="203"/>
        <end position="223"/>
    </location>
</feature>
<evidence type="ECO:0000256" key="8">
    <source>
        <dbReference type="SAM" id="MobiDB-lite"/>
    </source>
</evidence>
<dbReference type="Proteomes" id="UP001364617">
    <property type="component" value="Unassembled WGS sequence"/>
</dbReference>
<evidence type="ECO:0000256" key="10">
    <source>
        <dbReference type="SAM" id="SignalP"/>
    </source>
</evidence>
<evidence type="ECO:0000256" key="5">
    <source>
        <dbReference type="ARBA" id="ARBA00022989"/>
    </source>
</evidence>
<dbReference type="GO" id="GO:0005637">
    <property type="term" value="C:nuclear inner membrane"/>
    <property type="evidence" value="ECO:0007669"/>
    <property type="project" value="UniProtKB-SubCell"/>
</dbReference>
<protein>
    <recommendedName>
        <fullName evidence="13">Nuclear envelope integral membrane protein 2</fullName>
    </recommendedName>
</protein>
<keyword evidence="6 9" id="KW-0472">Membrane</keyword>
<feature type="compositionally biased region" description="Pro residues" evidence="8">
    <location>
        <begin position="457"/>
        <end position="470"/>
    </location>
</feature>
<keyword evidence="12" id="KW-1185">Reference proteome</keyword>
<feature type="transmembrane region" description="Helical" evidence="9">
    <location>
        <begin position="289"/>
        <end position="322"/>
    </location>
</feature>
<comment type="subcellular location">
    <subcellularLocation>
        <location evidence="1">Nucleus inner membrane</location>
        <topology evidence="1">Multi-pass membrane protein</topology>
        <orientation evidence="1">Nucleoplasmic side</orientation>
    </subcellularLocation>
</comment>
<organism evidence="11 12">
    <name type="scientific">Phoxinus phoxinus</name>
    <name type="common">Eurasian minnow</name>
    <dbReference type="NCBI Taxonomy" id="58324"/>
    <lineage>
        <taxon>Eukaryota</taxon>
        <taxon>Metazoa</taxon>
        <taxon>Chordata</taxon>
        <taxon>Craniata</taxon>
        <taxon>Vertebrata</taxon>
        <taxon>Euteleostomi</taxon>
        <taxon>Actinopterygii</taxon>
        <taxon>Neopterygii</taxon>
        <taxon>Teleostei</taxon>
        <taxon>Ostariophysi</taxon>
        <taxon>Cypriniformes</taxon>
        <taxon>Leuciscidae</taxon>
        <taxon>Phoxininae</taxon>
        <taxon>Phoxinus</taxon>
    </lineage>
</organism>
<comment type="similarity">
    <text evidence="2">Belongs to the NEMP family.</text>
</comment>
<feature type="transmembrane region" description="Helical" evidence="9">
    <location>
        <begin position="172"/>
        <end position="194"/>
    </location>
</feature>
<keyword evidence="3 9" id="KW-0812">Transmembrane</keyword>
<keyword evidence="5 9" id="KW-1133">Transmembrane helix</keyword>
<evidence type="ECO:0000256" key="9">
    <source>
        <dbReference type="SAM" id="Phobius"/>
    </source>
</evidence>
<dbReference type="EMBL" id="JAYKXH010000005">
    <property type="protein sequence ID" value="KAK7169419.1"/>
    <property type="molecule type" value="Genomic_DNA"/>
</dbReference>
<feature type="compositionally biased region" description="Low complexity" evidence="8">
    <location>
        <begin position="445"/>
        <end position="456"/>
    </location>
</feature>
<feature type="transmembrane region" description="Helical" evidence="9">
    <location>
        <begin position="235"/>
        <end position="252"/>
    </location>
</feature>
<proteinExistence type="inferred from homology"/>
<feature type="region of interest" description="Disordered" evidence="8">
    <location>
        <begin position="415"/>
        <end position="479"/>
    </location>
</feature>
<reference evidence="11 12" key="1">
    <citation type="submission" date="2024-02" db="EMBL/GenBank/DDBJ databases">
        <title>Chromosome-level genome assembly of the Eurasian Minnow (Phoxinus phoxinus).</title>
        <authorList>
            <person name="Oriowo T.O."/>
            <person name="Martin S."/>
            <person name="Stange M."/>
            <person name="Chrysostomakis Y."/>
            <person name="Brown T."/>
            <person name="Winkler S."/>
            <person name="Kukowka S."/>
            <person name="Myers E.W."/>
            <person name="Bohne A."/>
        </authorList>
    </citation>
    <scope>NUCLEOTIDE SEQUENCE [LARGE SCALE GENOMIC DNA]</scope>
    <source>
        <strain evidence="11">ZFMK-TIS-60720</strain>
        <tissue evidence="11">Whole Organism</tissue>
    </source>
</reference>
<dbReference type="AlphaFoldDB" id="A0AAN9HFH9"/>
<sequence length="479" mass="53888">MGKLAAFIPVLTLFCAYWQSAEGNRGYSYADCTHVKGDSAHEYSGSRCFCYSSGTVIKWKDICSTFKVNVTSDEDVFVVFPIETRNCHHPDNLLTVTNCFVEHYWPSTIQREKSLDIPLVDEDVCFMTKSARSNTVYTLHVSKKGLNGLCLLLFVCGLALFFKAGNICRSSLFFYTAGVSLGVIAIFVLLTLILRNFIPKRGLFLVLLGAGSSLSYIGIQRLLSEWDDIVTEHGIELLVYVLISGLFSFAVCYKHGPITNKHTLNFMTLCMQVVGMVLLYYGITFPPAYYVLIAVLLCLKILPLVWSLLVGICRLFCSFISLFRRKKRSTVRLLTEEEYREQGEIHTRASLDELREHCNKPGFPAWDTVLRLRSPQKFAEFLRNGSHIIQEELQSHENQYGLGGAYYENVLFNSSSSDTQSQRGDAEDSSEDELVRNNPATLNNVPSPAAVYAPAVCPYPPATYAPQPEPMDPEDQDFF</sequence>
<evidence type="ECO:0008006" key="13">
    <source>
        <dbReference type="Google" id="ProtNLM"/>
    </source>
</evidence>
<evidence type="ECO:0000256" key="2">
    <source>
        <dbReference type="ARBA" id="ARBA00005748"/>
    </source>
</evidence>
<evidence type="ECO:0000313" key="11">
    <source>
        <dbReference type="EMBL" id="KAK7169419.1"/>
    </source>
</evidence>
<dbReference type="PANTHER" id="PTHR13598:SF5">
    <property type="entry name" value="NUCLEAR ENVELOPE INTEGRAL MEMBRANE PROTEIN 2"/>
    <property type="match status" value="1"/>
</dbReference>
<name>A0AAN9HFH9_9TELE</name>
<dbReference type="InterPro" id="IPR019358">
    <property type="entry name" value="NEMP_fam"/>
</dbReference>
<accession>A0AAN9HFH9</accession>